<evidence type="ECO:0008006" key="4">
    <source>
        <dbReference type="Google" id="ProtNLM"/>
    </source>
</evidence>
<organism evidence="2 3">
    <name type="scientific">Puccinia coronata f. sp. avenae</name>
    <dbReference type="NCBI Taxonomy" id="200324"/>
    <lineage>
        <taxon>Eukaryota</taxon>
        <taxon>Fungi</taxon>
        <taxon>Dikarya</taxon>
        <taxon>Basidiomycota</taxon>
        <taxon>Pucciniomycotina</taxon>
        <taxon>Pucciniomycetes</taxon>
        <taxon>Pucciniales</taxon>
        <taxon>Pucciniaceae</taxon>
        <taxon>Puccinia</taxon>
    </lineage>
</organism>
<keyword evidence="1" id="KW-0732">Signal</keyword>
<feature type="chain" id="PRO_5015001997" description="Malate dehydrogenase" evidence="1">
    <location>
        <begin position="21"/>
        <end position="206"/>
    </location>
</feature>
<comment type="caution">
    <text evidence="2">The sequence shown here is derived from an EMBL/GenBank/DDBJ whole genome shotgun (WGS) entry which is preliminary data.</text>
</comment>
<evidence type="ECO:0000313" key="3">
    <source>
        <dbReference type="Proteomes" id="UP000235388"/>
    </source>
</evidence>
<name>A0A2N5S5J8_9BASI</name>
<gene>
    <name evidence="2" type="ORF">PCANC_22040</name>
</gene>
<protein>
    <recommendedName>
        <fullName evidence="4">Malate dehydrogenase</fullName>
    </recommendedName>
</protein>
<sequence>MPSSIILHFLGFQLLRVASAQENPGKFQLHLPNGSPLQPPTGMTLKFLALGSGTQNYICQKDPSGKTTSWAPHGAEATLYDISKDSSKADQLVTDLMAGSKDKRARPNLNSYPVLGKHTFKPEKGKLSPTFQIGSGTLILQKTQSTPSPLNSKRNVDWLQLDAVEGTLAKRVYRTTTRGGKVNAPKCPKVNEITKEPYAAIYSFWA</sequence>
<dbReference type="EMBL" id="PGCJ01001158">
    <property type="protein sequence ID" value="PLW08498.1"/>
    <property type="molecule type" value="Genomic_DNA"/>
</dbReference>
<reference evidence="2 3" key="1">
    <citation type="submission" date="2017-11" db="EMBL/GenBank/DDBJ databases">
        <title>De novo assembly and phasing of dikaryotic genomes from two isolates of Puccinia coronata f. sp. avenae, the causal agent of oat crown rust.</title>
        <authorList>
            <person name="Miller M.E."/>
            <person name="Zhang Y."/>
            <person name="Omidvar V."/>
            <person name="Sperschneider J."/>
            <person name="Schwessinger B."/>
            <person name="Raley C."/>
            <person name="Palmer J.M."/>
            <person name="Garnica D."/>
            <person name="Upadhyaya N."/>
            <person name="Rathjen J."/>
            <person name="Taylor J.M."/>
            <person name="Park R.F."/>
            <person name="Dodds P.N."/>
            <person name="Hirsch C.D."/>
            <person name="Kianian S.F."/>
            <person name="Figueroa M."/>
        </authorList>
    </citation>
    <scope>NUCLEOTIDE SEQUENCE [LARGE SCALE GENOMIC DNA]</scope>
    <source>
        <strain evidence="2">12NC29</strain>
    </source>
</reference>
<dbReference type="InterPro" id="IPR021851">
    <property type="entry name" value="DUF3455"/>
</dbReference>
<accession>A0A2N5S5J8</accession>
<evidence type="ECO:0000313" key="2">
    <source>
        <dbReference type="EMBL" id="PLW08498.1"/>
    </source>
</evidence>
<keyword evidence="3" id="KW-1185">Reference proteome</keyword>
<dbReference type="PANTHER" id="PTHR35567">
    <property type="entry name" value="MALATE DEHYDROGENASE (AFU_ORTHOLOGUE AFUA_2G13800)"/>
    <property type="match status" value="1"/>
</dbReference>
<dbReference type="OrthoDB" id="2495471at2759"/>
<dbReference type="Pfam" id="PF11937">
    <property type="entry name" value="DUF3455"/>
    <property type="match status" value="1"/>
</dbReference>
<dbReference type="PANTHER" id="PTHR35567:SF1">
    <property type="entry name" value="CONSERVED FUNGAL PROTEIN (AFU_ORTHOLOGUE AFUA_1G14230)"/>
    <property type="match status" value="1"/>
</dbReference>
<dbReference type="Proteomes" id="UP000235388">
    <property type="component" value="Unassembled WGS sequence"/>
</dbReference>
<dbReference type="AlphaFoldDB" id="A0A2N5S5J8"/>
<evidence type="ECO:0000256" key="1">
    <source>
        <dbReference type="SAM" id="SignalP"/>
    </source>
</evidence>
<proteinExistence type="predicted"/>
<feature type="signal peptide" evidence="1">
    <location>
        <begin position="1"/>
        <end position="20"/>
    </location>
</feature>